<gene>
    <name evidence="1" type="ORF">B0T10DRAFT_499911</name>
</gene>
<reference evidence="1 2" key="1">
    <citation type="journal article" date="2021" name="Nat. Commun.">
        <title>Genetic determinants of endophytism in the Arabidopsis root mycobiome.</title>
        <authorList>
            <person name="Mesny F."/>
            <person name="Miyauchi S."/>
            <person name="Thiergart T."/>
            <person name="Pickel B."/>
            <person name="Atanasova L."/>
            <person name="Karlsson M."/>
            <person name="Huettel B."/>
            <person name="Barry K.W."/>
            <person name="Haridas S."/>
            <person name="Chen C."/>
            <person name="Bauer D."/>
            <person name="Andreopoulos W."/>
            <person name="Pangilinan J."/>
            <person name="LaButti K."/>
            <person name="Riley R."/>
            <person name="Lipzen A."/>
            <person name="Clum A."/>
            <person name="Drula E."/>
            <person name="Henrissat B."/>
            <person name="Kohler A."/>
            <person name="Grigoriev I.V."/>
            <person name="Martin F.M."/>
            <person name="Hacquard S."/>
        </authorList>
    </citation>
    <scope>NUCLEOTIDE SEQUENCE [LARGE SCALE GENOMIC DNA]</scope>
    <source>
        <strain evidence="1 2">MPI-CAGE-CH-0241</strain>
    </source>
</reference>
<evidence type="ECO:0000313" key="1">
    <source>
        <dbReference type="EMBL" id="KAH6872082.1"/>
    </source>
</evidence>
<dbReference type="EMBL" id="JAGPYM010000047">
    <property type="protein sequence ID" value="KAH6872082.1"/>
    <property type="molecule type" value="Genomic_DNA"/>
</dbReference>
<dbReference type="Proteomes" id="UP000777438">
    <property type="component" value="Unassembled WGS sequence"/>
</dbReference>
<comment type="caution">
    <text evidence="1">The sequence shown here is derived from an EMBL/GenBank/DDBJ whole genome shotgun (WGS) entry which is preliminary data.</text>
</comment>
<proteinExistence type="predicted"/>
<accession>A0A9P9AHZ5</accession>
<keyword evidence="2" id="KW-1185">Reference proteome</keyword>
<dbReference type="OrthoDB" id="5559898at2759"/>
<dbReference type="AlphaFoldDB" id="A0A9P9AHZ5"/>
<sequence>MEESEPPRRRLYGSDGLLQEMDSSSSTRLRQAEDKLNIVRVSRRARNDNLAIQEQALNFIRNFIERPEPGVASESGEAFLDIGN</sequence>
<protein>
    <submittedName>
        <fullName evidence="1">Uncharacterized protein</fullName>
    </submittedName>
</protein>
<name>A0A9P9AHZ5_9HYPO</name>
<organism evidence="1 2">
    <name type="scientific">Thelonectria olida</name>
    <dbReference type="NCBI Taxonomy" id="1576542"/>
    <lineage>
        <taxon>Eukaryota</taxon>
        <taxon>Fungi</taxon>
        <taxon>Dikarya</taxon>
        <taxon>Ascomycota</taxon>
        <taxon>Pezizomycotina</taxon>
        <taxon>Sordariomycetes</taxon>
        <taxon>Hypocreomycetidae</taxon>
        <taxon>Hypocreales</taxon>
        <taxon>Nectriaceae</taxon>
        <taxon>Thelonectria</taxon>
    </lineage>
</organism>
<evidence type="ECO:0000313" key="2">
    <source>
        <dbReference type="Proteomes" id="UP000777438"/>
    </source>
</evidence>